<dbReference type="OrthoDB" id="1555531at2759"/>
<dbReference type="NCBIfam" id="TIGR00021">
    <property type="entry name" value="rpiA"/>
    <property type="match status" value="1"/>
</dbReference>
<dbReference type="SUPFAM" id="SSF75445">
    <property type="entry name" value="D-ribose-5-phosphate isomerase (RpiA), lid domain"/>
    <property type="match status" value="1"/>
</dbReference>
<evidence type="ECO:0000256" key="5">
    <source>
        <dbReference type="ARBA" id="ARBA00019150"/>
    </source>
</evidence>
<sequence>MDTKILKFIQGKKVIGIGTGTTISKYINILPNTAVYVPSSISTTLQLSKNGLTISTALVHEQIDLYIDGTDYFDSNANLIKGLGGALTKEKIICSASKQTVIIAQSYKYRQTFDGCFVPIEVIPMSLPRILSIISKRGLGYILREDSRKIGPVMTELGNCIVDVEYDKEFIDSCKNICGVVEHGFFESNGFILMVEKDNCE</sequence>
<dbReference type="GO" id="GO:0009052">
    <property type="term" value="P:pentose-phosphate shunt, non-oxidative branch"/>
    <property type="evidence" value="ECO:0007669"/>
    <property type="project" value="InterPro"/>
</dbReference>
<dbReference type="GO" id="GO:0004751">
    <property type="term" value="F:ribose-5-phosphate isomerase activity"/>
    <property type="evidence" value="ECO:0007669"/>
    <property type="project" value="UniProtKB-EC"/>
</dbReference>
<evidence type="ECO:0000256" key="4">
    <source>
        <dbReference type="ARBA" id="ARBA00011959"/>
    </source>
</evidence>
<comment type="similarity">
    <text evidence="3">Belongs to the ribose 5-phosphate isomerase family.</text>
</comment>
<dbReference type="PANTHER" id="PTHR11934">
    <property type="entry name" value="RIBOSE-5-PHOSPHATE ISOMERASE"/>
    <property type="match status" value="1"/>
</dbReference>
<dbReference type="PANTHER" id="PTHR11934:SF0">
    <property type="entry name" value="RIBOSE-5-PHOSPHATE ISOMERASE"/>
    <property type="match status" value="1"/>
</dbReference>
<evidence type="ECO:0000313" key="9">
    <source>
        <dbReference type="EMBL" id="KHN69605.1"/>
    </source>
</evidence>
<comment type="caution">
    <text evidence="9">The sequence shown here is derived from an EMBL/GenBank/DDBJ whole genome shotgun (WGS) entry which is preliminary data.</text>
</comment>
<organism evidence="9 10">
    <name type="scientific">Ordospora colligata OC4</name>
    <dbReference type="NCBI Taxonomy" id="1354746"/>
    <lineage>
        <taxon>Eukaryota</taxon>
        <taxon>Fungi</taxon>
        <taxon>Fungi incertae sedis</taxon>
        <taxon>Microsporidia</taxon>
        <taxon>Ordosporidae</taxon>
        <taxon>Ordospora</taxon>
    </lineage>
</organism>
<comment type="catalytic activity">
    <reaction evidence="1">
        <text>aldehydo-D-ribose 5-phosphate = D-ribulose 5-phosphate</text>
        <dbReference type="Rhea" id="RHEA:14657"/>
        <dbReference type="ChEBI" id="CHEBI:58121"/>
        <dbReference type="ChEBI" id="CHEBI:58273"/>
        <dbReference type="EC" id="5.3.1.6"/>
    </reaction>
</comment>
<dbReference type="STRING" id="1354746.A0A0B2UKS8"/>
<dbReference type="GO" id="GO:0006014">
    <property type="term" value="P:D-ribose metabolic process"/>
    <property type="evidence" value="ECO:0007669"/>
    <property type="project" value="TreeGrafter"/>
</dbReference>
<gene>
    <name evidence="9" type="ORF">M896_050090</name>
</gene>
<dbReference type="Gene3D" id="3.40.50.1360">
    <property type="match status" value="1"/>
</dbReference>
<accession>A0A0B2UKS8</accession>
<dbReference type="EMBL" id="JOKQ01000005">
    <property type="protein sequence ID" value="KHN69605.1"/>
    <property type="molecule type" value="Genomic_DNA"/>
</dbReference>
<dbReference type="UniPathway" id="UPA00115">
    <property type="reaction ID" value="UER00412"/>
</dbReference>
<dbReference type="FunCoup" id="A0A0B2UKS8">
    <property type="interactions" value="160"/>
</dbReference>
<dbReference type="HOGENOM" id="CLU_056590_1_1_1"/>
<dbReference type="Proteomes" id="UP000031056">
    <property type="component" value="Unassembled WGS sequence"/>
</dbReference>
<evidence type="ECO:0000313" key="10">
    <source>
        <dbReference type="Proteomes" id="UP000031056"/>
    </source>
</evidence>
<evidence type="ECO:0000256" key="7">
    <source>
        <dbReference type="ARBA" id="ARBA00029734"/>
    </source>
</evidence>
<dbReference type="InterPro" id="IPR004788">
    <property type="entry name" value="Ribose5P_isomerase_type_A"/>
</dbReference>
<dbReference type="GeneID" id="26261662"/>
<evidence type="ECO:0000256" key="3">
    <source>
        <dbReference type="ARBA" id="ARBA00008088"/>
    </source>
</evidence>
<dbReference type="Gene3D" id="3.30.70.260">
    <property type="match status" value="1"/>
</dbReference>
<evidence type="ECO:0000256" key="8">
    <source>
        <dbReference type="ARBA" id="ARBA00032273"/>
    </source>
</evidence>
<protein>
    <recommendedName>
        <fullName evidence="5">Ribose-5-phosphate isomerase</fullName>
        <ecNumber evidence="4">5.3.1.6</ecNumber>
    </recommendedName>
    <alternativeName>
        <fullName evidence="8">D-ribose-5-phosphate ketol-isomerase</fullName>
    </alternativeName>
    <alternativeName>
        <fullName evidence="7">Phosphoriboisomerase</fullName>
    </alternativeName>
</protein>
<dbReference type="Pfam" id="PF06026">
    <property type="entry name" value="Rib_5-P_isom_A"/>
    <property type="match status" value="1"/>
</dbReference>
<dbReference type="InterPro" id="IPR037171">
    <property type="entry name" value="NagB/RpiA_transferase-like"/>
</dbReference>
<evidence type="ECO:0000256" key="2">
    <source>
        <dbReference type="ARBA" id="ARBA00004988"/>
    </source>
</evidence>
<dbReference type="VEuPathDB" id="MicrosporidiaDB:M896_050090"/>
<keyword evidence="6 9" id="KW-0413">Isomerase</keyword>
<evidence type="ECO:0000256" key="1">
    <source>
        <dbReference type="ARBA" id="ARBA00001713"/>
    </source>
</evidence>
<proteinExistence type="inferred from homology"/>
<dbReference type="AlphaFoldDB" id="A0A0B2UKS8"/>
<comment type="pathway">
    <text evidence="2">Carbohydrate degradation; pentose phosphate pathway; D-ribose 5-phosphate from D-ribulose 5-phosphate (non-oxidative stage): step 1/1.</text>
</comment>
<dbReference type="GO" id="GO:0005829">
    <property type="term" value="C:cytosol"/>
    <property type="evidence" value="ECO:0007669"/>
    <property type="project" value="TreeGrafter"/>
</dbReference>
<dbReference type="EC" id="5.3.1.6" evidence="4"/>
<evidence type="ECO:0000256" key="6">
    <source>
        <dbReference type="ARBA" id="ARBA00023235"/>
    </source>
</evidence>
<dbReference type="InParanoid" id="A0A0B2UKS8"/>
<dbReference type="SUPFAM" id="SSF100950">
    <property type="entry name" value="NagB/RpiA/CoA transferase-like"/>
    <property type="match status" value="1"/>
</dbReference>
<name>A0A0B2UKS8_9MICR</name>
<keyword evidence="10" id="KW-1185">Reference proteome</keyword>
<dbReference type="RefSeq" id="XP_014563647.1">
    <property type="nucleotide sequence ID" value="XM_014708161.1"/>
</dbReference>
<reference evidence="9 10" key="1">
    <citation type="journal article" date="2014" name="MBio">
        <title>The Ordospora colligata genome; evolution of extreme reduction in microsporidia and host-to-parasite horizontal gene transfer.</title>
        <authorList>
            <person name="Pombert J.-F."/>
            <person name="Haag K.L."/>
            <person name="Beidas S."/>
            <person name="Ebert D."/>
            <person name="Keeling P.J."/>
        </authorList>
    </citation>
    <scope>NUCLEOTIDE SEQUENCE [LARGE SCALE GENOMIC DNA]</scope>
    <source>
        <strain evidence="9 10">OC4</strain>
    </source>
</reference>